<evidence type="ECO:0000313" key="2">
    <source>
        <dbReference type="Proteomes" id="UP001500604"/>
    </source>
</evidence>
<dbReference type="SUPFAM" id="SSF110087">
    <property type="entry name" value="DR1885-like metal-binding protein"/>
    <property type="match status" value="2"/>
</dbReference>
<dbReference type="Pfam" id="PF04314">
    <property type="entry name" value="PCuAC"/>
    <property type="match status" value="2"/>
</dbReference>
<accession>A0ABP8V6W1</accession>
<dbReference type="InterPro" id="IPR007410">
    <property type="entry name" value="LpqE-like"/>
</dbReference>
<dbReference type="InterPro" id="IPR058248">
    <property type="entry name" value="Lxx211020-like"/>
</dbReference>
<organism evidence="1 2">
    <name type="scientific">Kistimonas scapharcae</name>
    <dbReference type="NCBI Taxonomy" id="1036133"/>
    <lineage>
        <taxon>Bacteria</taxon>
        <taxon>Pseudomonadati</taxon>
        <taxon>Pseudomonadota</taxon>
        <taxon>Gammaproteobacteria</taxon>
        <taxon>Oceanospirillales</taxon>
        <taxon>Endozoicomonadaceae</taxon>
        <taxon>Kistimonas</taxon>
    </lineage>
</organism>
<evidence type="ECO:0000313" key="1">
    <source>
        <dbReference type="EMBL" id="GAA4651289.1"/>
    </source>
</evidence>
<dbReference type="PANTHER" id="PTHR36302">
    <property type="entry name" value="BLR7088 PROTEIN"/>
    <property type="match status" value="1"/>
</dbReference>
<sequence>MKGMAQRLSVIMRLAGCGRRYGVLHALMGFLGLLVAGTTLAADVMVSDARIRAMPPISKNTAAYVVIRNNSPQAIDLVAADVLDKQGRSIADKVELHTTRMENGLMKMEHLAGIRIDAGKQARLAPGGNHIMIMGLHQALTIGEDLVLSLSFSDGERVKVTAPVMKVLTDVKPQPVMDHHQTLMVTEPRVRAMPPGSKNTAAYLTIKNSGQKDVELVRIDTPVADFAEFHLSKMEDGVMKMEHMAEPRVPAGKKLKLQPGGRHIMLMGLKKDLVTGEKVPLELHFSNGTVLNVLAPVKKMVSEKGNLAS</sequence>
<dbReference type="Proteomes" id="UP001500604">
    <property type="component" value="Unassembled WGS sequence"/>
</dbReference>
<comment type="caution">
    <text evidence="1">The sequence shown here is derived from an EMBL/GenBank/DDBJ whole genome shotgun (WGS) entry which is preliminary data.</text>
</comment>
<dbReference type="EMBL" id="BAABFL010000446">
    <property type="protein sequence ID" value="GAA4651289.1"/>
    <property type="molecule type" value="Genomic_DNA"/>
</dbReference>
<protein>
    <recommendedName>
        <fullName evidence="3">Copper chaperone PCu(A)C</fullName>
    </recommendedName>
</protein>
<keyword evidence="2" id="KW-1185">Reference proteome</keyword>
<dbReference type="PANTHER" id="PTHR36302:SF1">
    <property type="entry name" value="COPPER CHAPERONE PCU(A)C"/>
    <property type="match status" value="1"/>
</dbReference>
<evidence type="ECO:0008006" key="3">
    <source>
        <dbReference type="Google" id="ProtNLM"/>
    </source>
</evidence>
<reference evidence="2" key="1">
    <citation type="journal article" date="2019" name="Int. J. Syst. Evol. Microbiol.">
        <title>The Global Catalogue of Microorganisms (GCM) 10K type strain sequencing project: providing services to taxonomists for standard genome sequencing and annotation.</title>
        <authorList>
            <consortium name="The Broad Institute Genomics Platform"/>
            <consortium name="The Broad Institute Genome Sequencing Center for Infectious Disease"/>
            <person name="Wu L."/>
            <person name="Ma J."/>
        </authorList>
    </citation>
    <scope>NUCLEOTIDE SEQUENCE [LARGE SCALE GENOMIC DNA]</scope>
    <source>
        <strain evidence="2">JCM 17805</strain>
    </source>
</reference>
<name>A0ABP8V6W1_9GAMM</name>
<dbReference type="Gene3D" id="2.60.40.1890">
    <property type="entry name" value="PCu(A)C copper chaperone"/>
    <property type="match status" value="2"/>
</dbReference>
<proteinExistence type="predicted"/>
<gene>
    <name evidence="1" type="ORF">GCM10023116_35730</name>
</gene>
<dbReference type="InterPro" id="IPR036182">
    <property type="entry name" value="PCuAC_sf"/>
</dbReference>